<comment type="caution">
    <text evidence="2">The sequence shown here is derived from an EMBL/GenBank/DDBJ whole genome shotgun (WGS) entry which is preliminary data.</text>
</comment>
<protein>
    <recommendedName>
        <fullName evidence="4">PduH protein</fullName>
    </recommendedName>
</protein>
<dbReference type="InterPro" id="IPR010254">
    <property type="entry name" value="B12-dep_deHydtase_bsu"/>
</dbReference>
<dbReference type="SUPFAM" id="SSF52968">
    <property type="entry name" value="B12-dependent dehydatase associated subunit"/>
    <property type="match status" value="1"/>
</dbReference>
<dbReference type="RefSeq" id="WP_345411072.1">
    <property type="nucleotide sequence ID" value="NZ_BAABHO010000004.1"/>
</dbReference>
<evidence type="ECO:0000313" key="3">
    <source>
        <dbReference type="Proteomes" id="UP001500928"/>
    </source>
</evidence>
<keyword evidence="3" id="KW-1185">Reference proteome</keyword>
<dbReference type="EMBL" id="BAABHO010000004">
    <property type="protein sequence ID" value="GAA4777196.1"/>
    <property type="molecule type" value="Genomic_DNA"/>
</dbReference>
<evidence type="ECO:0008006" key="4">
    <source>
        <dbReference type="Google" id="ProtNLM"/>
    </source>
</evidence>
<proteinExistence type="predicted"/>
<evidence type="ECO:0000256" key="1">
    <source>
        <dbReference type="SAM" id="MobiDB-lite"/>
    </source>
</evidence>
<name>A0ABP9ACE1_9PSEU</name>
<gene>
    <name evidence="2" type="ORF">GCM10023200_07510</name>
</gene>
<feature type="region of interest" description="Disordered" evidence="1">
    <location>
        <begin position="1"/>
        <end position="21"/>
    </location>
</feature>
<organism evidence="2 3">
    <name type="scientific">Actinomycetospora chlora</name>
    <dbReference type="NCBI Taxonomy" id="663608"/>
    <lineage>
        <taxon>Bacteria</taxon>
        <taxon>Bacillati</taxon>
        <taxon>Actinomycetota</taxon>
        <taxon>Actinomycetes</taxon>
        <taxon>Pseudonocardiales</taxon>
        <taxon>Pseudonocardiaceae</taxon>
        <taxon>Actinomycetospora</taxon>
    </lineage>
</organism>
<dbReference type="Proteomes" id="UP001500928">
    <property type="component" value="Unassembled WGS sequence"/>
</dbReference>
<accession>A0ABP9ACE1</accession>
<dbReference type="Gene3D" id="3.40.50.10150">
    <property type="entry name" value="B12-dependent dehydatase associated subunit"/>
    <property type="match status" value="1"/>
</dbReference>
<evidence type="ECO:0000313" key="2">
    <source>
        <dbReference type="EMBL" id="GAA4777196.1"/>
    </source>
</evidence>
<sequence>MTSPLSGVSTSVGPGCHGRIDRPLSIRDLADPALPPSVLVAVPDDAPPDVVREVCAGAEEQGIPTAILTAGPDADAAGRHAAGESRLSVGVGVGSDGSVVVRHALVGDAVLTLDADAPPATRRTVGADAARIVAGLPLRLAPDPGSPAGLPRPASETGQ</sequence>
<feature type="compositionally biased region" description="Polar residues" evidence="1">
    <location>
        <begin position="1"/>
        <end position="12"/>
    </location>
</feature>
<dbReference type="InterPro" id="IPR003208">
    <property type="entry name" value="Dehydtase/Dehydtase_re"/>
</dbReference>
<reference evidence="3" key="1">
    <citation type="journal article" date="2019" name="Int. J. Syst. Evol. Microbiol.">
        <title>The Global Catalogue of Microorganisms (GCM) 10K type strain sequencing project: providing services to taxonomists for standard genome sequencing and annotation.</title>
        <authorList>
            <consortium name="The Broad Institute Genomics Platform"/>
            <consortium name="The Broad Institute Genome Sequencing Center for Infectious Disease"/>
            <person name="Wu L."/>
            <person name="Ma J."/>
        </authorList>
    </citation>
    <scope>NUCLEOTIDE SEQUENCE [LARGE SCALE GENOMIC DNA]</scope>
    <source>
        <strain evidence="3">JCM 17979</strain>
    </source>
</reference>
<feature type="region of interest" description="Disordered" evidence="1">
    <location>
        <begin position="138"/>
        <end position="159"/>
    </location>
</feature>
<dbReference type="Pfam" id="PF02288">
    <property type="entry name" value="Dehydratase_MU"/>
    <property type="match status" value="1"/>
</dbReference>